<evidence type="ECO:0000256" key="2">
    <source>
        <dbReference type="ARBA" id="ARBA00022723"/>
    </source>
</evidence>
<feature type="domain" description="Fe2OG dioxygenase" evidence="8">
    <location>
        <begin position="222"/>
        <end position="322"/>
    </location>
</feature>
<keyword evidence="3" id="KW-0223">Dioxygenase</keyword>
<dbReference type="InterPro" id="IPR044862">
    <property type="entry name" value="Pro_4_hyd_alph_FE2OG_OXY"/>
</dbReference>
<dbReference type="Proteomes" id="UP000728032">
    <property type="component" value="Unassembled WGS sequence"/>
</dbReference>
<dbReference type="SMART" id="SM00702">
    <property type="entry name" value="P4Hc"/>
    <property type="match status" value="1"/>
</dbReference>
<dbReference type="Pfam" id="PF13640">
    <property type="entry name" value="2OG-FeII_Oxy_3"/>
    <property type="match status" value="1"/>
</dbReference>
<feature type="transmembrane region" description="Helical" evidence="7">
    <location>
        <begin position="52"/>
        <end position="70"/>
    </location>
</feature>
<evidence type="ECO:0000256" key="4">
    <source>
        <dbReference type="ARBA" id="ARBA00023002"/>
    </source>
</evidence>
<evidence type="ECO:0000256" key="5">
    <source>
        <dbReference type="ARBA" id="ARBA00023004"/>
    </source>
</evidence>
<evidence type="ECO:0000313" key="9">
    <source>
        <dbReference type="EMBL" id="CAD7652579.1"/>
    </source>
</evidence>
<evidence type="ECO:0000313" key="10">
    <source>
        <dbReference type="Proteomes" id="UP000728032"/>
    </source>
</evidence>
<dbReference type="Gene3D" id="2.60.120.620">
    <property type="entry name" value="q2cbj1_9rhob like domain"/>
    <property type="match status" value="1"/>
</dbReference>
<dbReference type="PANTHER" id="PTHR14650:SF1">
    <property type="entry name" value="2-OXOGLUTARATE AND IRON-DEPENDENT OXYGENASE DOMAIN-CONTAINING PROTEIN 3"/>
    <property type="match status" value="1"/>
</dbReference>
<keyword evidence="10" id="KW-1185">Reference proteome</keyword>
<keyword evidence="2" id="KW-0479">Metal-binding</keyword>
<evidence type="ECO:0000256" key="7">
    <source>
        <dbReference type="SAM" id="Phobius"/>
    </source>
</evidence>
<dbReference type="GO" id="GO:0031418">
    <property type="term" value="F:L-ascorbic acid binding"/>
    <property type="evidence" value="ECO:0007669"/>
    <property type="project" value="InterPro"/>
</dbReference>
<evidence type="ECO:0000256" key="1">
    <source>
        <dbReference type="ARBA" id="ARBA00001961"/>
    </source>
</evidence>
<dbReference type="InterPro" id="IPR039210">
    <property type="entry name" value="OGFOD3"/>
</dbReference>
<feature type="compositionally biased region" description="Polar residues" evidence="6">
    <location>
        <begin position="32"/>
        <end position="41"/>
    </location>
</feature>
<evidence type="ECO:0000256" key="6">
    <source>
        <dbReference type="SAM" id="MobiDB-lite"/>
    </source>
</evidence>
<name>A0A7R9M2V1_9ACAR</name>
<sequence length="348" mass="38885">MNSLVTTSSDGLNRRERVVNRNGDTNEENVSRVVSQEVSPESTQNQSIMKRVVSLMALSMAILVVVYYTTQCNDTKELVMASVTQTITGSPIGQQVMCSQDYTEDRVRFPSCAPQRCGRFVSDSVVTESEAKQLLSVAKKGLSLGGSSGGNSFLSLHSGRLSVGTNSVNIYKLIERQQQKEEDLKELFTENDLEVYRTVSNRIRETIATHFGVPSARLYLTPTNFFRRNTAKSPQSKGDKYWVRHVDNRNLKDLQFNSVLYLSTYGADFSGGRFIFTDQMSNQTIEPKLGRLSGFTCGSENEHFFERVTSGTRYALVVGLTCDPQAAAKDLRIVRPQTCAQLFLNDKE</sequence>
<dbReference type="InterPro" id="IPR006620">
    <property type="entry name" value="Pro_4_hyd_alph"/>
</dbReference>
<evidence type="ECO:0000256" key="3">
    <source>
        <dbReference type="ARBA" id="ARBA00022964"/>
    </source>
</evidence>
<evidence type="ECO:0000259" key="8">
    <source>
        <dbReference type="PROSITE" id="PS51471"/>
    </source>
</evidence>
<reference evidence="9" key="1">
    <citation type="submission" date="2020-11" db="EMBL/GenBank/DDBJ databases">
        <authorList>
            <person name="Tran Van P."/>
        </authorList>
    </citation>
    <scope>NUCLEOTIDE SEQUENCE</scope>
</reference>
<dbReference type="GO" id="GO:0016705">
    <property type="term" value="F:oxidoreductase activity, acting on paired donors, with incorporation or reduction of molecular oxygen"/>
    <property type="evidence" value="ECO:0007669"/>
    <property type="project" value="InterPro"/>
</dbReference>
<dbReference type="InterPro" id="IPR005123">
    <property type="entry name" value="Oxoglu/Fe-dep_dioxygenase_dom"/>
</dbReference>
<comment type="cofactor">
    <cofactor evidence="1">
        <name>L-ascorbate</name>
        <dbReference type="ChEBI" id="CHEBI:38290"/>
    </cofactor>
</comment>
<keyword evidence="7" id="KW-0472">Membrane</keyword>
<dbReference type="GO" id="GO:0016020">
    <property type="term" value="C:membrane"/>
    <property type="evidence" value="ECO:0007669"/>
    <property type="project" value="TreeGrafter"/>
</dbReference>
<dbReference type="PANTHER" id="PTHR14650">
    <property type="entry name" value="PROLYL HYDROXYLASE-RELATED"/>
    <property type="match status" value="1"/>
</dbReference>
<dbReference type="AlphaFoldDB" id="A0A7R9M2V1"/>
<dbReference type="PROSITE" id="PS51471">
    <property type="entry name" value="FE2OG_OXY"/>
    <property type="match status" value="1"/>
</dbReference>
<keyword evidence="7" id="KW-0812">Transmembrane</keyword>
<dbReference type="OrthoDB" id="6493262at2759"/>
<organism evidence="9">
    <name type="scientific">Oppiella nova</name>
    <dbReference type="NCBI Taxonomy" id="334625"/>
    <lineage>
        <taxon>Eukaryota</taxon>
        <taxon>Metazoa</taxon>
        <taxon>Ecdysozoa</taxon>
        <taxon>Arthropoda</taxon>
        <taxon>Chelicerata</taxon>
        <taxon>Arachnida</taxon>
        <taxon>Acari</taxon>
        <taxon>Acariformes</taxon>
        <taxon>Sarcoptiformes</taxon>
        <taxon>Oribatida</taxon>
        <taxon>Brachypylina</taxon>
        <taxon>Oppioidea</taxon>
        <taxon>Oppiidae</taxon>
        <taxon>Oppiella</taxon>
    </lineage>
</organism>
<keyword evidence="4" id="KW-0560">Oxidoreductase</keyword>
<gene>
    <name evidence="9" type="ORF">ONB1V03_LOCUS9240</name>
</gene>
<feature type="region of interest" description="Disordered" evidence="6">
    <location>
        <begin position="1"/>
        <end position="41"/>
    </location>
</feature>
<dbReference type="GO" id="GO:0051213">
    <property type="term" value="F:dioxygenase activity"/>
    <property type="evidence" value="ECO:0007669"/>
    <property type="project" value="UniProtKB-KW"/>
</dbReference>
<dbReference type="EMBL" id="OC920539">
    <property type="protein sequence ID" value="CAD7652579.1"/>
    <property type="molecule type" value="Genomic_DNA"/>
</dbReference>
<protein>
    <recommendedName>
        <fullName evidence="8">Fe2OG dioxygenase domain-containing protein</fullName>
    </recommendedName>
</protein>
<keyword evidence="7" id="KW-1133">Transmembrane helix</keyword>
<keyword evidence="5" id="KW-0408">Iron</keyword>
<dbReference type="EMBL" id="CAJPVJ010005714">
    <property type="protein sequence ID" value="CAG2169766.1"/>
    <property type="molecule type" value="Genomic_DNA"/>
</dbReference>
<feature type="compositionally biased region" description="Polar residues" evidence="6">
    <location>
        <begin position="1"/>
        <end position="11"/>
    </location>
</feature>
<accession>A0A7R9M2V1</accession>
<dbReference type="GO" id="GO:0005506">
    <property type="term" value="F:iron ion binding"/>
    <property type="evidence" value="ECO:0007669"/>
    <property type="project" value="InterPro"/>
</dbReference>
<proteinExistence type="predicted"/>